<dbReference type="InterPro" id="IPR005119">
    <property type="entry name" value="LysR_subst-bd"/>
</dbReference>
<name>A0A8A4TIT7_SULCO</name>
<keyword evidence="3" id="KW-0238">DNA-binding</keyword>
<dbReference type="PANTHER" id="PTHR30537">
    <property type="entry name" value="HTH-TYPE TRANSCRIPTIONAL REGULATOR"/>
    <property type="match status" value="1"/>
</dbReference>
<evidence type="ECO:0000259" key="5">
    <source>
        <dbReference type="PROSITE" id="PS50931"/>
    </source>
</evidence>
<dbReference type="Proteomes" id="UP000663929">
    <property type="component" value="Chromosome"/>
</dbReference>
<evidence type="ECO:0000313" key="7">
    <source>
        <dbReference type="Proteomes" id="UP000663929"/>
    </source>
</evidence>
<accession>A0A8A4TIT7</accession>
<dbReference type="Pfam" id="PF03466">
    <property type="entry name" value="LysR_substrate"/>
    <property type="match status" value="1"/>
</dbReference>
<dbReference type="SUPFAM" id="SSF53850">
    <property type="entry name" value="Periplasmic binding protein-like II"/>
    <property type="match status" value="1"/>
</dbReference>
<evidence type="ECO:0000256" key="1">
    <source>
        <dbReference type="ARBA" id="ARBA00009437"/>
    </source>
</evidence>
<dbReference type="InterPro" id="IPR000847">
    <property type="entry name" value="LysR_HTH_N"/>
</dbReference>
<evidence type="ECO:0000256" key="3">
    <source>
        <dbReference type="ARBA" id="ARBA00023125"/>
    </source>
</evidence>
<dbReference type="GO" id="GO:0043565">
    <property type="term" value="F:sequence-specific DNA binding"/>
    <property type="evidence" value="ECO:0007669"/>
    <property type="project" value="TreeGrafter"/>
</dbReference>
<dbReference type="SUPFAM" id="SSF46785">
    <property type="entry name" value="Winged helix' DNA-binding domain"/>
    <property type="match status" value="1"/>
</dbReference>
<dbReference type="PANTHER" id="PTHR30537:SF5">
    <property type="entry name" value="HTH-TYPE TRANSCRIPTIONAL ACTIVATOR TTDR-RELATED"/>
    <property type="match status" value="1"/>
</dbReference>
<dbReference type="InterPro" id="IPR036388">
    <property type="entry name" value="WH-like_DNA-bd_sf"/>
</dbReference>
<comment type="similarity">
    <text evidence="1">Belongs to the LysR transcriptional regulatory family.</text>
</comment>
<dbReference type="KEGG" id="scor:J3U87_26040"/>
<dbReference type="RefSeq" id="WP_237378708.1">
    <property type="nucleotide sequence ID" value="NZ_CP071793.1"/>
</dbReference>
<dbReference type="Pfam" id="PF00126">
    <property type="entry name" value="HTH_1"/>
    <property type="match status" value="1"/>
</dbReference>
<dbReference type="GO" id="GO:0003700">
    <property type="term" value="F:DNA-binding transcription factor activity"/>
    <property type="evidence" value="ECO:0007669"/>
    <property type="project" value="InterPro"/>
</dbReference>
<sequence length="302" mass="33923">MEAYGVIPVFVAVVEQGGFAGAARELGLTRSAVSKRVQALEQRLGVQLLHRTTRKIRLTEAGAHYYEHAVKARAAVRDAEDAVSWLQGEPRGRLRVHTPMSFGRLHVAPLIPEFLKRYPELEVDMEMEDRMVNLLEGGFDVGIRSGNLPTSSAIVRKLAPGHSVVCASPEYFERHGRPATPEELTQHNCVLFSFSTEVDTWTFLDAHDSRAIQVSGNYRVNNSEALREALVRGIGIGRLPTFVAGPDLREGRLVACFEALRMPHKEIYAVIPERRFMPAKVRVFLDFAVEFFGGDKPWWDTW</sequence>
<dbReference type="EMBL" id="CP071793">
    <property type="protein sequence ID" value="QTD49062.1"/>
    <property type="molecule type" value="Genomic_DNA"/>
</dbReference>
<dbReference type="AlphaFoldDB" id="A0A8A4TIT7"/>
<keyword evidence="2" id="KW-0805">Transcription regulation</keyword>
<feature type="domain" description="HTH lysR-type" evidence="5">
    <location>
        <begin position="9"/>
        <end position="59"/>
    </location>
</feature>
<reference evidence="6" key="1">
    <citation type="submission" date="2021-03" db="EMBL/GenBank/DDBJ databases">
        <title>Acanthopleuribacteraceae sp. M133.</title>
        <authorList>
            <person name="Wang G."/>
        </authorList>
    </citation>
    <scope>NUCLEOTIDE SEQUENCE</scope>
    <source>
        <strain evidence="6">M133</strain>
    </source>
</reference>
<dbReference type="FunFam" id="3.40.190.290:FF:000001">
    <property type="entry name" value="Transcriptional regulator, LysR family"/>
    <property type="match status" value="1"/>
</dbReference>
<dbReference type="InterPro" id="IPR058163">
    <property type="entry name" value="LysR-type_TF_proteobact-type"/>
</dbReference>
<protein>
    <submittedName>
        <fullName evidence="6">LysR family transcriptional regulator</fullName>
    </submittedName>
</protein>
<organism evidence="6 7">
    <name type="scientific">Sulfidibacter corallicola</name>
    <dbReference type="NCBI Taxonomy" id="2818388"/>
    <lineage>
        <taxon>Bacteria</taxon>
        <taxon>Pseudomonadati</taxon>
        <taxon>Acidobacteriota</taxon>
        <taxon>Holophagae</taxon>
        <taxon>Acanthopleuribacterales</taxon>
        <taxon>Acanthopleuribacteraceae</taxon>
        <taxon>Sulfidibacter</taxon>
    </lineage>
</organism>
<keyword evidence="7" id="KW-1185">Reference proteome</keyword>
<dbReference type="Gene3D" id="3.40.190.290">
    <property type="match status" value="1"/>
</dbReference>
<keyword evidence="4" id="KW-0804">Transcription</keyword>
<dbReference type="Gene3D" id="1.10.10.10">
    <property type="entry name" value="Winged helix-like DNA-binding domain superfamily/Winged helix DNA-binding domain"/>
    <property type="match status" value="1"/>
</dbReference>
<evidence type="ECO:0000256" key="4">
    <source>
        <dbReference type="ARBA" id="ARBA00023163"/>
    </source>
</evidence>
<dbReference type="PROSITE" id="PS50931">
    <property type="entry name" value="HTH_LYSR"/>
    <property type="match status" value="1"/>
</dbReference>
<evidence type="ECO:0000313" key="6">
    <source>
        <dbReference type="EMBL" id="QTD49062.1"/>
    </source>
</evidence>
<proteinExistence type="inferred from homology"/>
<dbReference type="FunFam" id="1.10.10.10:FF:000001">
    <property type="entry name" value="LysR family transcriptional regulator"/>
    <property type="match status" value="1"/>
</dbReference>
<evidence type="ECO:0000256" key="2">
    <source>
        <dbReference type="ARBA" id="ARBA00023015"/>
    </source>
</evidence>
<dbReference type="InterPro" id="IPR036390">
    <property type="entry name" value="WH_DNA-bd_sf"/>
</dbReference>
<gene>
    <name evidence="6" type="ORF">J3U87_26040</name>
</gene>
<dbReference type="PRINTS" id="PR00039">
    <property type="entry name" value="HTHLYSR"/>
</dbReference>
<dbReference type="CDD" id="cd08422">
    <property type="entry name" value="PBP2_CrgA_like"/>
    <property type="match status" value="1"/>
</dbReference>
<dbReference type="GO" id="GO:0006351">
    <property type="term" value="P:DNA-templated transcription"/>
    <property type="evidence" value="ECO:0007669"/>
    <property type="project" value="TreeGrafter"/>
</dbReference>